<protein>
    <submittedName>
        <fullName evidence="1">Uncharacterized protein</fullName>
    </submittedName>
</protein>
<evidence type="ECO:0000313" key="1">
    <source>
        <dbReference type="EMBL" id="GMS95136.1"/>
    </source>
</evidence>
<proteinExistence type="predicted"/>
<name>A0AAV5TLA9_9BILA</name>
<keyword evidence="2" id="KW-1185">Reference proteome</keyword>
<feature type="non-terminal residue" evidence="1">
    <location>
        <position position="1"/>
    </location>
</feature>
<dbReference type="Proteomes" id="UP001432027">
    <property type="component" value="Unassembled WGS sequence"/>
</dbReference>
<dbReference type="EMBL" id="BTSX01000004">
    <property type="protein sequence ID" value="GMS95136.1"/>
    <property type="molecule type" value="Genomic_DNA"/>
</dbReference>
<reference evidence="1" key="1">
    <citation type="submission" date="2023-10" db="EMBL/GenBank/DDBJ databases">
        <title>Genome assembly of Pristionchus species.</title>
        <authorList>
            <person name="Yoshida K."/>
            <person name="Sommer R.J."/>
        </authorList>
    </citation>
    <scope>NUCLEOTIDE SEQUENCE</scope>
    <source>
        <strain evidence="1">RS0144</strain>
    </source>
</reference>
<sequence length="261" mass="29546">GEGGGGEWERTFILLLAGRRLSLVLAILHLDHIGRQSVLVVDNHLGEDTSGQQGVRSIDIISHLFALLSLSRDHEERFLVLETMADDASDLLVQELLHLILLVALAHLPLVLLHRPDLQPLEFLLLHDLHWNRAVIGRRPSLAIGLLVARLDECLQCVLQRHLLTRRSLSIASRRALRRRSRGLTRLHGSLGRIRFPSRCKCFSRCARSRLSRRDIRINCIVGIRVGFLECLEFLSASLEIRLRLPGSLVEALPFHFVLNL</sequence>
<comment type="caution">
    <text evidence="1">The sequence shown here is derived from an EMBL/GenBank/DDBJ whole genome shotgun (WGS) entry which is preliminary data.</text>
</comment>
<dbReference type="AlphaFoldDB" id="A0AAV5TLA9"/>
<gene>
    <name evidence="1" type="ORF">PENTCL1PPCAC_17311</name>
</gene>
<evidence type="ECO:0000313" key="2">
    <source>
        <dbReference type="Proteomes" id="UP001432027"/>
    </source>
</evidence>
<accession>A0AAV5TLA9</accession>
<organism evidence="1 2">
    <name type="scientific">Pristionchus entomophagus</name>
    <dbReference type="NCBI Taxonomy" id="358040"/>
    <lineage>
        <taxon>Eukaryota</taxon>
        <taxon>Metazoa</taxon>
        <taxon>Ecdysozoa</taxon>
        <taxon>Nematoda</taxon>
        <taxon>Chromadorea</taxon>
        <taxon>Rhabditida</taxon>
        <taxon>Rhabditina</taxon>
        <taxon>Diplogasteromorpha</taxon>
        <taxon>Diplogasteroidea</taxon>
        <taxon>Neodiplogasteridae</taxon>
        <taxon>Pristionchus</taxon>
    </lineage>
</organism>